<feature type="domain" description="Amidohydrolase-related" evidence="9">
    <location>
        <begin position="53"/>
        <end position="357"/>
    </location>
</feature>
<dbReference type="GO" id="GO:0008448">
    <property type="term" value="F:N-acetylglucosamine-6-phosphate deacetylase activity"/>
    <property type="evidence" value="ECO:0007669"/>
    <property type="project" value="InterPro"/>
</dbReference>
<dbReference type="SUPFAM" id="SSF51338">
    <property type="entry name" value="Composite domain of metallo-dependent hydrolases"/>
    <property type="match status" value="1"/>
</dbReference>
<feature type="binding site" evidence="7">
    <location>
        <begin position="297"/>
        <end position="299"/>
    </location>
    <ligand>
        <name>substrate</name>
    </ligand>
</feature>
<organism evidence="10 11">
    <name type="scientific">Parapedobacter pyrenivorans</name>
    <dbReference type="NCBI Taxonomy" id="1305674"/>
    <lineage>
        <taxon>Bacteria</taxon>
        <taxon>Pseudomonadati</taxon>
        <taxon>Bacteroidota</taxon>
        <taxon>Sphingobacteriia</taxon>
        <taxon>Sphingobacteriales</taxon>
        <taxon>Sphingobacteriaceae</taxon>
        <taxon>Parapedobacter</taxon>
    </lineage>
</organism>
<evidence type="ECO:0000259" key="9">
    <source>
        <dbReference type="Pfam" id="PF01979"/>
    </source>
</evidence>
<dbReference type="EMBL" id="BMER01000001">
    <property type="protein sequence ID" value="GGG73906.1"/>
    <property type="molecule type" value="Genomic_DNA"/>
</dbReference>
<sequence>MDNQVAIVNGRIYTGEAILADQAILIEGNRIEAILHPSELPENVRIVDAGGGVVAPGLIDLQIYGAGGHLFAADTRTDTLRTIGDSIVASGTTGFMLTLATNTPAVYQSALSCVKQEAHPALLGLHFEGPYLNPEKRGAHPPAYLRKPDYQEIEQTLQFAEGWLKMMTIAPELFDEKCINLLLDHGVLLSAGHSNATAQQAMQSFTSGVKAVTHLFNGMSPLHHREPGLPGATFLSNHAQAGIIADGIHVDYQVLEISKRILGDRLFLITDAIAAASNGVYDYIFKGDRFTLADGTLSGTSLSQLESVANCVRFANIPLDEALRMASLYPARMAGIDNAGKIAAGFLANIIVFDADFNLRHVFHLGSELPSRERRVDSG</sequence>
<comment type="cofactor">
    <cofactor evidence="8">
        <name>a divalent metal cation</name>
        <dbReference type="ChEBI" id="CHEBI:60240"/>
    </cofactor>
    <text evidence="8">Binds 1 divalent metal cation per subunit.</text>
</comment>
<feature type="active site" description="Proton donor/acceptor" evidence="6">
    <location>
        <position position="271"/>
    </location>
</feature>
<gene>
    <name evidence="10" type="primary">nagA</name>
    <name evidence="10" type="ORF">GCM10007415_01620</name>
</gene>
<evidence type="ECO:0000313" key="11">
    <source>
        <dbReference type="Proteomes" id="UP000660862"/>
    </source>
</evidence>
<feature type="binding site" evidence="8">
    <location>
        <position position="193"/>
    </location>
    <ligand>
        <name>Zn(2+)</name>
        <dbReference type="ChEBI" id="CHEBI:29105"/>
    </ligand>
</feature>
<protein>
    <submittedName>
        <fullName evidence="10">N-acetylglucosamine-6-phosphate deacetylase</fullName>
    </submittedName>
</protein>
<evidence type="ECO:0000256" key="4">
    <source>
        <dbReference type="ARBA" id="ARBA00023277"/>
    </source>
</evidence>
<dbReference type="PANTHER" id="PTHR11113">
    <property type="entry name" value="N-ACETYLGLUCOSAMINE-6-PHOSPHATE DEACETYLASE"/>
    <property type="match status" value="1"/>
</dbReference>
<dbReference type="CDD" id="cd00854">
    <property type="entry name" value="NagA"/>
    <property type="match status" value="1"/>
</dbReference>
<dbReference type="InterPro" id="IPR003764">
    <property type="entry name" value="GlcNAc_6-P_deAcase"/>
</dbReference>
<evidence type="ECO:0000256" key="3">
    <source>
        <dbReference type="ARBA" id="ARBA00022801"/>
    </source>
</evidence>
<evidence type="ECO:0000313" key="10">
    <source>
        <dbReference type="EMBL" id="GGG73906.1"/>
    </source>
</evidence>
<dbReference type="GO" id="GO:0006046">
    <property type="term" value="P:N-acetylglucosamine catabolic process"/>
    <property type="evidence" value="ECO:0007669"/>
    <property type="project" value="TreeGrafter"/>
</dbReference>
<feature type="binding site" evidence="7">
    <location>
        <position position="225"/>
    </location>
    <ligand>
        <name>substrate</name>
    </ligand>
</feature>
<dbReference type="NCBIfam" id="TIGR00221">
    <property type="entry name" value="nagA"/>
    <property type="match status" value="1"/>
</dbReference>
<evidence type="ECO:0000256" key="7">
    <source>
        <dbReference type="PIRSR" id="PIRSR038994-2"/>
    </source>
</evidence>
<dbReference type="PANTHER" id="PTHR11113:SF14">
    <property type="entry name" value="N-ACETYLGLUCOSAMINE-6-PHOSPHATE DEACETYLASE"/>
    <property type="match status" value="1"/>
</dbReference>
<dbReference type="RefSeq" id="WP_188504047.1">
    <property type="nucleotide sequence ID" value="NZ_BMER01000001.1"/>
</dbReference>
<keyword evidence="3 5" id="KW-0378">Hydrolase</keyword>
<evidence type="ECO:0000256" key="1">
    <source>
        <dbReference type="ARBA" id="ARBA00010716"/>
    </source>
</evidence>
<dbReference type="InterPro" id="IPR006680">
    <property type="entry name" value="Amidohydro-rel"/>
</dbReference>
<dbReference type="Gene3D" id="2.30.40.10">
    <property type="entry name" value="Urease, subunit C, domain 1"/>
    <property type="match status" value="1"/>
</dbReference>
<dbReference type="Proteomes" id="UP000660862">
    <property type="component" value="Unassembled WGS sequence"/>
</dbReference>
<comment type="similarity">
    <text evidence="1 5">Belongs to the metallo-dependent hydrolases superfamily. NagA family.</text>
</comment>
<keyword evidence="2 8" id="KW-0479">Metal-binding</keyword>
<evidence type="ECO:0000256" key="2">
    <source>
        <dbReference type="ARBA" id="ARBA00022723"/>
    </source>
</evidence>
<comment type="caution">
    <text evidence="10">The sequence shown here is derived from an EMBL/GenBank/DDBJ whole genome shotgun (WGS) entry which is preliminary data.</text>
</comment>
<keyword evidence="4 5" id="KW-0119">Carbohydrate metabolism</keyword>
<dbReference type="Gene3D" id="3.20.20.140">
    <property type="entry name" value="Metal-dependent hydrolases"/>
    <property type="match status" value="1"/>
</dbReference>
<feature type="binding site" evidence="7">
    <location>
        <position position="139"/>
    </location>
    <ligand>
        <name>substrate</name>
    </ligand>
</feature>
<dbReference type="Pfam" id="PF01979">
    <property type="entry name" value="Amidohydro_1"/>
    <property type="match status" value="1"/>
</dbReference>
<evidence type="ECO:0000256" key="6">
    <source>
        <dbReference type="PIRSR" id="PIRSR038994-1"/>
    </source>
</evidence>
<dbReference type="AlphaFoldDB" id="A0A917HBG7"/>
<reference evidence="10" key="1">
    <citation type="journal article" date="2014" name="Int. J. Syst. Evol. Microbiol.">
        <title>Complete genome sequence of Corynebacterium casei LMG S-19264T (=DSM 44701T), isolated from a smear-ripened cheese.</title>
        <authorList>
            <consortium name="US DOE Joint Genome Institute (JGI-PGF)"/>
            <person name="Walter F."/>
            <person name="Albersmeier A."/>
            <person name="Kalinowski J."/>
            <person name="Ruckert C."/>
        </authorList>
    </citation>
    <scope>NUCLEOTIDE SEQUENCE</scope>
    <source>
        <strain evidence="10">CGMCC 1.12195</strain>
    </source>
</reference>
<dbReference type="InterPro" id="IPR011059">
    <property type="entry name" value="Metal-dep_hydrolase_composite"/>
</dbReference>
<dbReference type="SUPFAM" id="SSF51556">
    <property type="entry name" value="Metallo-dependent hydrolases"/>
    <property type="match status" value="1"/>
</dbReference>
<dbReference type="Pfam" id="PF22643">
    <property type="entry name" value="NagA_N"/>
    <property type="match status" value="1"/>
</dbReference>
<dbReference type="GO" id="GO:0046872">
    <property type="term" value="F:metal ion binding"/>
    <property type="evidence" value="ECO:0007669"/>
    <property type="project" value="UniProtKB-KW"/>
</dbReference>
<accession>A0A917HBG7</accession>
<dbReference type="PIRSF" id="PIRSF038994">
    <property type="entry name" value="NagA"/>
    <property type="match status" value="1"/>
</dbReference>
<feature type="binding site" evidence="7">
    <location>
        <position position="249"/>
    </location>
    <ligand>
        <name>substrate</name>
    </ligand>
</feature>
<keyword evidence="11" id="KW-1185">Reference proteome</keyword>
<evidence type="ECO:0000256" key="8">
    <source>
        <dbReference type="PIRSR" id="PIRSR038994-3"/>
    </source>
</evidence>
<name>A0A917HBG7_9SPHI</name>
<feature type="binding site" evidence="7">
    <location>
        <begin position="217"/>
        <end position="218"/>
    </location>
    <ligand>
        <name>substrate</name>
    </ligand>
</feature>
<dbReference type="InterPro" id="IPR032466">
    <property type="entry name" value="Metal_Hydrolase"/>
</dbReference>
<feature type="binding site" evidence="8">
    <location>
        <position position="214"/>
    </location>
    <ligand>
        <name>Zn(2+)</name>
        <dbReference type="ChEBI" id="CHEBI:29105"/>
    </ligand>
</feature>
<proteinExistence type="inferred from homology"/>
<reference evidence="10" key="2">
    <citation type="submission" date="2020-09" db="EMBL/GenBank/DDBJ databases">
        <authorList>
            <person name="Sun Q."/>
            <person name="Zhou Y."/>
        </authorList>
    </citation>
    <scope>NUCLEOTIDE SEQUENCE</scope>
    <source>
        <strain evidence="10">CGMCC 1.12195</strain>
    </source>
</reference>
<evidence type="ECO:0000256" key="5">
    <source>
        <dbReference type="PIRNR" id="PIRNR038994"/>
    </source>
</evidence>
<feature type="binding site" evidence="8">
    <location>
        <position position="128"/>
    </location>
    <ligand>
        <name>Zn(2+)</name>
        <dbReference type="ChEBI" id="CHEBI:29105"/>
    </ligand>
</feature>